<reference evidence="2 3" key="1">
    <citation type="submission" date="2014-06" db="EMBL/GenBank/DDBJ databases">
        <title>Functional and comparative genomic analyses of the Drosophila gut microbiota identify candidate symbiosis factors.</title>
        <authorList>
            <person name="Newell P.D."/>
            <person name="Chaston J.M."/>
            <person name="Douglas A.E."/>
        </authorList>
    </citation>
    <scope>NUCLEOTIDE SEQUENCE [LARGE SCALE GENOMIC DNA]</scope>
    <source>
        <strain evidence="2 3">DmCS_006</strain>
    </source>
</reference>
<feature type="domain" description="Thioredoxin-like fold" evidence="1">
    <location>
        <begin position="54"/>
        <end position="219"/>
    </location>
</feature>
<dbReference type="SUPFAM" id="SSF52833">
    <property type="entry name" value="Thioredoxin-like"/>
    <property type="match status" value="1"/>
</dbReference>
<dbReference type="InterPro" id="IPR036249">
    <property type="entry name" value="Thioredoxin-like_sf"/>
</dbReference>
<dbReference type="PATRIC" id="fig|104102.7.peg.2829"/>
<dbReference type="AlphaFoldDB" id="A0A095AWX5"/>
<name>A0A095AWX5_9PROT</name>
<protein>
    <submittedName>
        <fullName evidence="2">Periplasmic thiol:disulfide interchange protein DsbA</fullName>
    </submittedName>
</protein>
<accession>A0A095AWX5</accession>
<dbReference type="Gene3D" id="3.40.30.10">
    <property type="entry name" value="Glutaredoxin"/>
    <property type="match status" value="1"/>
</dbReference>
<dbReference type="Proteomes" id="UP000029448">
    <property type="component" value="Unassembled WGS sequence"/>
</dbReference>
<dbReference type="EMBL" id="JOKM01000102">
    <property type="protein sequence ID" value="KGB21228.1"/>
    <property type="molecule type" value="Genomic_DNA"/>
</dbReference>
<gene>
    <name evidence="2" type="ORF">AtDm6_2864</name>
</gene>
<dbReference type="PROSITE" id="PS51318">
    <property type="entry name" value="TAT"/>
    <property type="match status" value="1"/>
</dbReference>
<evidence type="ECO:0000313" key="3">
    <source>
        <dbReference type="Proteomes" id="UP000029448"/>
    </source>
</evidence>
<keyword evidence="3" id="KW-1185">Reference proteome</keyword>
<sequence length="224" mass="24833">MPIFLDQSQLVHGARISMAFSRRSLLVTAGTALVAGATGGLARAQGTTTDTRITPRELGDPKAKIVVEEWFSLTCIHCAHFAENTFPLVKKNLIDTGKIRYVFHDFPTDQLATVAAMVARTLPPERYEAFAVSLLSSLDRWAYVQNGSPLEALKKMAAFAGMPGETFDKTVADQQLMQFILAQQTEAQDKYHFDSTPTFRFNNKIQVSNDMDYETFAKNVTDAS</sequence>
<evidence type="ECO:0000259" key="1">
    <source>
        <dbReference type="Pfam" id="PF13462"/>
    </source>
</evidence>
<comment type="caution">
    <text evidence="2">The sequence shown here is derived from an EMBL/GenBank/DDBJ whole genome shotgun (WGS) entry which is preliminary data.</text>
</comment>
<dbReference type="Pfam" id="PF13462">
    <property type="entry name" value="Thioredoxin_4"/>
    <property type="match status" value="1"/>
</dbReference>
<evidence type="ECO:0000313" key="2">
    <source>
        <dbReference type="EMBL" id="KGB21228.1"/>
    </source>
</evidence>
<dbReference type="InterPro" id="IPR012336">
    <property type="entry name" value="Thioredoxin-like_fold"/>
</dbReference>
<proteinExistence type="predicted"/>
<dbReference type="STRING" id="104102.AtDm6_2864"/>
<organism evidence="2 3">
    <name type="scientific">Acetobacter tropicalis</name>
    <dbReference type="NCBI Taxonomy" id="104102"/>
    <lineage>
        <taxon>Bacteria</taxon>
        <taxon>Pseudomonadati</taxon>
        <taxon>Pseudomonadota</taxon>
        <taxon>Alphaproteobacteria</taxon>
        <taxon>Acetobacterales</taxon>
        <taxon>Acetobacteraceae</taxon>
        <taxon>Acetobacter</taxon>
    </lineage>
</organism>
<dbReference type="InterPro" id="IPR006311">
    <property type="entry name" value="TAT_signal"/>
</dbReference>